<keyword evidence="7" id="KW-0413">Isomerase</keyword>
<dbReference type="Pfam" id="PF03781">
    <property type="entry name" value="FGE-sulfatase"/>
    <property type="match status" value="1"/>
</dbReference>
<gene>
    <name evidence="10" type="ORF">GCM10010832_13890</name>
</gene>
<dbReference type="Gene3D" id="3.90.1580.10">
    <property type="entry name" value="paralog of FGE (formylglycine-generating enzyme)"/>
    <property type="match status" value="1"/>
</dbReference>
<dbReference type="SUPFAM" id="SSF51735">
    <property type="entry name" value="NAD(P)-binding Rossmann-fold domains"/>
    <property type="match status" value="1"/>
</dbReference>
<keyword evidence="6" id="KW-0520">NAD</keyword>
<evidence type="ECO:0000256" key="7">
    <source>
        <dbReference type="ARBA" id="ARBA00023235"/>
    </source>
</evidence>
<accession>A0ABQ1SI48</accession>
<dbReference type="PANTHER" id="PTHR43725:SF47">
    <property type="entry name" value="UDP-GLUCOSE 4-EPIMERASE"/>
    <property type="match status" value="1"/>
</dbReference>
<evidence type="ECO:0000256" key="5">
    <source>
        <dbReference type="ARBA" id="ARBA00018569"/>
    </source>
</evidence>
<dbReference type="EC" id="5.1.3.2" evidence="4"/>
<proteinExistence type="inferred from homology"/>
<evidence type="ECO:0000259" key="9">
    <source>
        <dbReference type="Pfam" id="PF03781"/>
    </source>
</evidence>
<comment type="catalytic activity">
    <reaction evidence="1">
        <text>UDP-alpha-D-glucose = UDP-alpha-D-galactose</text>
        <dbReference type="Rhea" id="RHEA:22168"/>
        <dbReference type="ChEBI" id="CHEBI:58885"/>
        <dbReference type="ChEBI" id="CHEBI:66914"/>
        <dbReference type="EC" id="5.1.3.2"/>
    </reaction>
</comment>
<dbReference type="Proteomes" id="UP000599179">
    <property type="component" value="Unassembled WGS sequence"/>
</dbReference>
<evidence type="ECO:0000313" key="10">
    <source>
        <dbReference type="EMBL" id="GGE34913.1"/>
    </source>
</evidence>
<feature type="domain" description="Sulfatase-modifying factor enzyme-like" evidence="9">
    <location>
        <begin position="55"/>
        <end position="170"/>
    </location>
</feature>
<dbReference type="InterPro" id="IPR042095">
    <property type="entry name" value="SUMF_sf"/>
</dbReference>
<name>A0ABQ1SI48_9FLAO</name>
<evidence type="ECO:0000256" key="2">
    <source>
        <dbReference type="ARBA" id="ARBA00001911"/>
    </source>
</evidence>
<dbReference type="InterPro" id="IPR036291">
    <property type="entry name" value="NAD(P)-bd_dom_sf"/>
</dbReference>
<comment type="similarity">
    <text evidence="3">Belongs to the NAD(P)-dependent epimerase/dehydratase family.</text>
</comment>
<dbReference type="InterPro" id="IPR005532">
    <property type="entry name" value="SUMF_dom"/>
</dbReference>
<reference evidence="11" key="1">
    <citation type="journal article" date="2019" name="Int. J. Syst. Evol. Microbiol.">
        <title>The Global Catalogue of Microorganisms (GCM) 10K type strain sequencing project: providing services to taxonomists for standard genome sequencing and annotation.</title>
        <authorList>
            <consortium name="The Broad Institute Genomics Platform"/>
            <consortium name="The Broad Institute Genome Sequencing Center for Infectious Disease"/>
            <person name="Wu L."/>
            <person name="Ma J."/>
        </authorList>
    </citation>
    <scope>NUCLEOTIDE SEQUENCE [LARGE SCALE GENOMIC DNA]</scope>
    <source>
        <strain evidence="11">CGMCC 1.12931</strain>
    </source>
</reference>
<dbReference type="InterPro" id="IPR016187">
    <property type="entry name" value="CTDL_fold"/>
</dbReference>
<comment type="cofactor">
    <cofactor evidence="2">
        <name>NAD(+)</name>
        <dbReference type="ChEBI" id="CHEBI:57540"/>
    </cofactor>
</comment>
<keyword evidence="11" id="KW-1185">Reference proteome</keyword>
<dbReference type="SUPFAM" id="SSF56436">
    <property type="entry name" value="C-type lectin-like"/>
    <property type="match status" value="1"/>
</dbReference>
<evidence type="ECO:0000256" key="1">
    <source>
        <dbReference type="ARBA" id="ARBA00000083"/>
    </source>
</evidence>
<evidence type="ECO:0000256" key="3">
    <source>
        <dbReference type="ARBA" id="ARBA00007637"/>
    </source>
</evidence>
<protein>
    <recommendedName>
        <fullName evidence="5">UDP-glucose 4-epimerase</fullName>
        <ecNumber evidence="4">5.1.3.2</ecNumber>
    </recommendedName>
    <alternativeName>
        <fullName evidence="8">UDP-galactose 4-epimerase</fullName>
    </alternativeName>
</protein>
<evidence type="ECO:0000256" key="4">
    <source>
        <dbReference type="ARBA" id="ARBA00013189"/>
    </source>
</evidence>
<evidence type="ECO:0000256" key="6">
    <source>
        <dbReference type="ARBA" id="ARBA00023027"/>
    </source>
</evidence>
<evidence type="ECO:0000256" key="8">
    <source>
        <dbReference type="ARBA" id="ARBA00031367"/>
    </source>
</evidence>
<dbReference type="PANTHER" id="PTHR43725">
    <property type="entry name" value="UDP-GLUCOSE 4-EPIMERASE"/>
    <property type="match status" value="1"/>
</dbReference>
<organism evidence="10 11">
    <name type="scientific">Psychroflexus planctonicus</name>
    <dbReference type="NCBI Taxonomy" id="1526575"/>
    <lineage>
        <taxon>Bacteria</taxon>
        <taxon>Pseudomonadati</taxon>
        <taxon>Bacteroidota</taxon>
        <taxon>Flavobacteriia</taxon>
        <taxon>Flavobacteriales</taxon>
        <taxon>Flavobacteriaceae</taxon>
        <taxon>Psychroflexus</taxon>
    </lineage>
</organism>
<evidence type="ECO:0000313" key="11">
    <source>
        <dbReference type="Proteomes" id="UP000599179"/>
    </source>
</evidence>
<sequence length="178" mass="19741">MIKAQPDFSAISLRYFNPIGAHESGLIGELPNGIPNNLMPYITQTAVGIREKLMVFGDDYPIKDGFDFVAPVKSYPSNSLGIYDMMGNVWEITSDYLNVNYYANLDQNTIHQNPKGAETSYSPNNPNEVEHVIKGGSFLCHESYCASFRISARMGNAENSSSDHVGFRTVATTEMLEK</sequence>
<dbReference type="EMBL" id="BMGM01000005">
    <property type="protein sequence ID" value="GGE34913.1"/>
    <property type="molecule type" value="Genomic_DNA"/>
</dbReference>
<comment type="caution">
    <text evidence="10">The sequence shown here is derived from an EMBL/GenBank/DDBJ whole genome shotgun (WGS) entry which is preliminary data.</text>
</comment>